<accession>T1CUA5</accession>
<dbReference type="InterPro" id="IPR014031">
    <property type="entry name" value="Ketoacyl_synth_C"/>
</dbReference>
<dbReference type="InterPro" id="IPR016039">
    <property type="entry name" value="Thiolase-like"/>
</dbReference>
<reference evidence="14" key="2">
    <citation type="journal article" date="2014" name="ISME J.">
        <title>Microbial stratification in low pH oxic and suboxic macroscopic growths along an acid mine drainage.</title>
        <authorList>
            <person name="Mendez-Garcia C."/>
            <person name="Mesa V."/>
            <person name="Sprenger R.R."/>
            <person name="Richter M."/>
            <person name="Diez M.S."/>
            <person name="Solano J."/>
            <person name="Bargiela R."/>
            <person name="Golyshina O.V."/>
            <person name="Manteca A."/>
            <person name="Ramos J.L."/>
            <person name="Gallego J.R."/>
            <person name="Llorente I."/>
            <person name="Martins Dos Santos V.A."/>
            <person name="Jensen O.N."/>
            <person name="Pelaez A.I."/>
            <person name="Sanchez J."/>
            <person name="Ferrer M."/>
        </authorList>
    </citation>
    <scope>NUCLEOTIDE SEQUENCE</scope>
</reference>
<dbReference type="AlphaFoldDB" id="T1CUA5"/>
<dbReference type="InterPro" id="IPR020841">
    <property type="entry name" value="PKS_Beta-ketoAc_synthase_dom"/>
</dbReference>
<keyword evidence="7" id="KW-0812">Transmembrane</keyword>
<dbReference type="GO" id="GO:0006633">
    <property type="term" value="P:fatty acid biosynthetic process"/>
    <property type="evidence" value="ECO:0007669"/>
    <property type="project" value="InterPro"/>
</dbReference>
<feature type="domain" description="Ketosynthase family 3 (KS3)" evidence="13">
    <location>
        <begin position="5"/>
        <end position="406"/>
    </location>
</feature>
<comment type="subcellular location">
    <subcellularLocation>
        <location evidence="1">Cell inner membrane</location>
    </subcellularLocation>
</comment>
<dbReference type="PANTHER" id="PTHR11712:SF352">
    <property type="entry name" value="3-OXOACYL-[ACYL-CARRIER-PROTEIN] SYNTHASE"/>
    <property type="match status" value="1"/>
</dbReference>
<evidence type="ECO:0000256" key="11">
    <source>
        <dbReference type="ARBA" id="ARBA00039445"/>
    </source>
</evidence>
<reference evidence="14" key="1">
    <citation type="submission" date="2013-08" db="EMBL/GenBank/DDBJ databases">
        <authorList>
            <person name="Mendez C."/>
            <person name="Richter M."/>
            <person name="Ferrer M."/>
            <person name="Sanchez J."/>
        </authorList>
    </citation>
    <scope>NUCLEOTIDE SEQUENCE</scope>
</reference>
<dbReference type="InterPro" id="IPR000794">
    <property type="entry name" value="Beta-ketoacyl_synthase"/>
</dbReference>
<dbReference type="PANTHER" id="PTHR11712">
    <property type="entry name" value="POLYKETIDE SYNTHASE-RELATED"/>
    <property type="match status" value="1"/>
</dbReference>
<evidence type="ECO:0000256" key="7">
    <source>
        <dbReference type="ARBA" id="ARBA00022692"/>
    </source>
</evidence>
<dbReference type="InterPro" id="IPR014030">
    <property type="entry name" value="Ketoacyl_synth_N"/>
</dbReference>
<evidence type="ECO:0000256" key="6">
    <source>
        <dbReference type="ARBA" id="ARBA00022679"/>
    </source>
</evidence>
<name>T1CUA5_9ZZZZ</name>
<evidence type="ECO:0000256" key="3">
    <source>
        <dbReference type="ARBA" id="ARBA00022458"/>
    </source>
</evidence>
<dbReference type="CDD" id="cd00834">
    <property type="entry name" value="KAS_I_II"/>
    <property type="match status" value="1"/>
</dbReference>
<dbReference type="Pfam" id="PF02801">
    <property type="entry name" value="Ketoacyl-synt_C"/>
    <property type="match status" value="1"/>
</dbReference>
<dbReference type="GO" id="GO:0009877">
    <property type="term" value="P:nodulation"/>
    <property type="evidence" value="ECO:0007669"/>
    <property type="project" value="UniProtKB-KW"/>
</dbReference>
<dbReference type="InterPro" id="IPR018201">
    <property type="entry name" value="Ketoacyl_synth_AS"/>
</dbReference>
<comment type="caution">
    <text evidence="14">The sequence shown here is derived from an EMBL/GenBank/DDBJ whole genome shotgun (WGS) entry which is preliminary data.</text>
</comment>
<dbReference type="GO" id="GO:0005886">
    <property type="term" value="C:plasma membrane"/>
    <property type="evidence" value="ECO:0007669"/>
    <property type="project" value="UniProtKB-SubCell"/>
</dbReference>
<keyword evidence="4" id="KW-1003">Cell membrane</keyword>
<keyword evidence="8" id="KW-1133">Transmembrane helix</keyword>
<keyword evidence="3" id="KW-0536">Nodulation</keyword>
<keyword evidence="6" id="KW-0808">Transferase</keyword>
<dbReference type="PROSITE" id="PS00098">
    <property type="entry name" value="THIOLASE_1"/>
    <property type="match status" value="1"/>
</dbReference>
<evidence type="ECO:0000256" key="1">
    <source>
        <dbReference type="ARBA" id="ARBA00004533"/>
    </source>
</evidence>
<protein>
    <recommendedName>
        <fullName evidence="11">Nodulation protein E</fullName>
    </recommendedName>
    <alternativeName>
        <fullName evidence="12">Host-specificity of nodulation protein B</fullName>
    </alternativeName>
</protein>
<keyword evidence="5" id="KW-0997">Cell inner membrane</keyword>
<keyword evidence="9" id="KW-0472">Membrane</keyword>
<evidence type="ECO:0000259" key="13">
    <source>
        <dbReference type="PROSITE" id="PS52004"/>
    </source>
</evidence>
<dbReference type="Pfam" id="PF00109">
    <property type="entry name" value="ketoacyl-synt"/>
    <property type="match status" value="1"/>
</dbReference>
<evidence type="ECO:0000256" key="12">
    <source>
        <dbReference type="ARBA" id="ARBA00041756"/>
    </source>
</evidence>
<evidence type="ECO:0000313" key="14">
    <source>
        <dbReference type="EMBL" id="EQD72454.1"/>
    </source>
</evidence>
<evidence type="ECO:0000256" key="10">
    <source>
        <dbReference type="ARBA" id="ARBA00037576"/>
    </source>
</evidence>
<dbReference type="SUPFAM" id="SSF53901">
    <property type="entry name" value="Thiolase-like"/>
    <property type="match status" value="2"/>
</dbReference>
<gene>
    <name evidence="14" type="ORF">B1A_05445</name>
</gene>
<dbReference type="NCBIfam" id="NF005589">
    <property type="entry name" value="PRK07314.1"/>
    <property type="match status" value="1"/>
</dbReference>
<sequence>MPRNVRRVAITGQGAVTPLGLNAADTWDALAAGRCAIAPLQSVPRESLRAGNAAEVRDFDPLQHFDEKRLILLDRVSQFALVAAREAIAHAGLEFRASGLGARAGCIIGTGAGGELTHDAASRRLYAEGNPRLHPLTIVRAMYNAPASQISMEFGLTGPAFAVSSACASSNHALAQALGTIRAGQADIMLAGGTEASLSLSSLRAWEAMRVLSDDTCRPFCKQRRGLVLGEGAAVFVLEEYEHARARGASILAEFAGAGMSADAGDIVFPKVEGAASAMRNALVDAGLAPQDIGYINAHGTGTPANDSTETRAIHAVFADHARRLAVSSTKSMHGHALGAAGALELVATIGALRVGVIPPTANFIDPDPACDLDYVPNTARQQHIDAALSNSFAFGGLNAVLALKRAG</sequence>
<evidence type="ECO:0000256" key="8">
    <source>
        <dbReference type="ARBA" id="ARBA00022989"/>
    </source>
</evidence>
<comment type="function">
    <text evidence="10">Proposed to synthesize NOD factor fatty acyl chain. Involved in the synthesis of a highly unsaturated fatty acid moiety, which forms part of a lipo-oligosaccharide that is responsible for host specificity.</text>
</comment>
<evidence type="ECO:0000256" key="9">
    <source>
        <dbReference type="ARBA" id="ARBA00023136"/>
    </source>
</evidence>
<evidence type="ECO:0000256" key="2">
    <source>
        <dbReference type="ARBA" id="ARBA00008467"/>
    </source>
</evidence>
<dbReference type="InterPro" id="IPR020615">
    <property type="entry name" value="Thiolase_acyl_enz_int_AS"/>
</dbReference>
<dbReference type="PROSITE" id="PS52004">
    <property type="entry name" value="KS3_2"/>
    <property type="match status" value="1"/>
</dbReference>
<evidence type="ECO:0000256" key="4">
    <source>
        <dbReference type="ARBA" id="ARBA00022475"/>
    </source>
</evidence>
<proteinExistence type="inferred from homology"/>
<dbReference type="Gene3D" id="3.40.47.10">
    <property type="match status" value="2"/>
</dbReference>
<comment type="similarity">
    <text evidence="2">Belongs to the thiolase-like superfamily. Beta-ketoacyl-ACP synthases family.</text>
</comment>
<dbReference type="SMART" id="SM00825">
    <property type="entry name" value="PKS_KS"/>
    <property type="match status" value="1"/>
</dbReference>
<organism evidence="14">
    <name type="scientific">mine drainage metagenome</name>
    <dbReference type="NCBI Taxonomy" id="410659"/>
    <lineage>
        <taxon>unclassified sequences</taxon>
        <taxon>metagenomes</taxon>
        <taxon>ecological metagenomes</taxon>
    </lineage>
</organism>
<dbReference type="PROSITE" id="PS00606">
    <property type="entry name" value="KS3_1"/>
    <property type="match status" value="1"/>
</dbReference>
<evidence type="ECO:0000256" key="5">
    <source>
        <dbReference type="ARBA" id="ARBA00022519"/>
    </source>
</evidence>
<dbReference type="GO" id="GO:0004315">
    <property type="term" value="F:3-oxoacyl-[acyl-carrier-protein] synthase activity"/>
    <property type="evidence" value="ECO:0007669"/>
    <property type="project" value="InterPro"/>
</dbReference>
<dbReference type="EMBL" id="AUZX01003969">
    <property type="protein sequence ID" value="EQD72454.1"/>
    <property type="molecule type" value="Genomic_DNA"/>
</dbReference>